<protein>
    <submittedName>
        <fullName evidence="4">Aldehyde reductase</fullName>
    </submittedName>
</protein>
<name>A0ABP3VBQ4_9BURK</name>
<evidence type="ECO:0000313" key="4">
    <source>
        <dbReference type="EMBL" id="GAA0754057.1"/>
    </source>
</evidence>
<gene>
    <name evidence="4" type="ORF">GCM10009107_30130</name>
</gene>
<dbReference type="InterPro" id="IPR050425">
    <property type="entry name" value="NAD(P)_dehydrat-like"/>
</dbReference>
<comment type="similarity">
    <text evidence="2">Belongs to the NAD(P)-dependent epimerase/dehydratase family. Dihydroflavonol-4-reductase subfamily.</text>
</comment>
<evidence type="ECO:0000256" key="2">
    <source>
        <dbReference type="ARBA" id="ARBA00023445"/>
    </source>
</evidence>
<keyword evidence="1" id="KW-0560">Oxidoreductase</keyword>
<dbReference type="PANTHER" id="PTHR10366:SF564">
    <property type="entry name" value="STEROL-4-ALPHA-CARBOXYLATE 3-DEHYDROGENASE, DECARBOXYLATING"/>
    <property type="match status" value="1"/>
</dbReference>
<reference evidence="5" key="1">
    <citation type="journal article" date="2019" name="Int. J. Syst. Evol. Microbiol.">
        <title>The Global Catalogue of Microorganisms (GCM) 10K type strain sequencing project: providing services to taxonomists for standard genome sequencing and annotation.</title>
        <authorList>
            <consortium name="The Broad Institute Genomics Platform"/>
            <consortium name="The Broad Institute Genome Sequencing Center for Infectious Disease"/>
            <person name="Wu L."/>
            <person name="Ma J."/>
        </authorList>
    </citation>
    <scope>NUCLEOTIDE SEQUENCE [LARGE SCALE GENOMIC DNA]</scope>
    <source>
        <strain evidence="5">JCM 15503</strain>
    </source>
</reference>
<dbReference type="InterPro" id="IPR036291">
    <property type="entry name" value="NAD(P)-bd_dom_sf"/>
</dbReference>
<dbReference type="Gene3D" id="3.40.50.720">
    <property type="entry name" value="NAD(P)-binding Rossmann-like Domain"/>
    <property type="match status" value="1"/>
</dbReference>
<organism evidence="4 5">
    <name type="scientific">Ideonella azotifigens</name>
    <dbReference type="NCBI Taxonomy" id="513160"/>
    <lineage>
        <taxon>Bacteria</taxon>
        <taxon>Pseudomonadati</taxon>
        <taxon>Pseudomonadota</taxon>
        <taxon>Betaproteobacteria</taxon>
        <taxon>Burkholderiales</taxon>
        <taxon>Sphaerotilaceae</taxon>
        <taxon>Ideonella</taxon>
    </lineage>
</organism>
<dbReference type="SUPFAM" id="SSF51735">
    <property type="entry name" value="NAD(P)-binding Rossmann-fold domains"/>
    <property type="match status" value="1"/>
</dbReference>
<sequence length="347" mass="37222">MGIGKILVTGGSGFLGSHCIEQLLQSGHEVRTTVRSESRRALVRSMVGQDSPHADDRLGFAMADLQRDEGWADAVKDCEVVLHVASPFPPAAPKHEDDLIVPAREGTLRVLTAARNAGVKRVVLTSSFAAIGYGHGRGSQALDETSWTHLDASSSAYVKSKTLAEKAAWNFVATEGQGMELTVINPVGIFGPVLGADYSSSISLVKQMLEGRLSACPKVCFGVVDVRDVADLHIRAMTHPKASGERFLASAGDCVSMLQVAAMLRERFGDVAAKAPTRELPNWLVRVASLFKPELRQVLPELGKDKHISNRKARQLLDWAPRSSEDAVASAAQSLLSRGLVASSPRP</sequence>
<accession>A0ABP3VBQ4</accession>
<dbReference type="InterPro" id="IPR001509">
    <property type="entry name" value="Epimerase_deHydtase"/>
</dbReference>
<dbReference type="CDD" id="cd05227">
    <property type="entry name" value="AR_SDR_e"/>
    <property type="match status" value="1"/>
</dbReference>
<keyword evidence="5" id="KW-1185">Reference proteome</keyword>
<evidence type="ECO:0000259" key="3">
    <source>
        <dbReference type="Pfam" id="PF01370"/>
    </source>
</evidence>
<feature type="domain" description="NAD-dependent epimerase/dehydratase" evidence="3">
    <location>
        <begin position="6"/>
        <end position="244"/>
    </location>
</feature>
<comment type="caution">
    <text evidence="4">The sequence shown here is derived from an EMBL/GenBank/DDBJ whole genome shotgun (WGS) entry which is preliminary data.</text>
</comment>
<evidence type="ECO:0000256" key="1">
    <source>
        <dbReference type="ARBA" id="ARBA00023002"/>
    </source>
</evidence>
<dbReference type="PANTHER" id="PTHR10366">
    <property type="entry name" value="NAD DEPENDENT EPIMERASE/DEHYDRATASE"/>
    <property type="match status" value="1"/>
</dbReference>
<dbReference type="RefSeq" id="WP_211361366.1">
    <property type="nucleotide sequence ID" value="NZ_BAAAEW010000019.1"/>
</dbReference>
<dbReference type="EMBL" id="BAAAEW010000019">
    <property type="protein sequence ID" value="GAA0754057.1"/>
    <property type="molecule type" value="Genomic_DNA"/>
</dbReference>
<proteinExistence type="inferred from homology"/>
<dbReference type="Proteomes" id="UP001500279">
    <property type="component" value="Unassembled WGS sequence"/>
</dbReference>
<evidence type="ECO:0000313" key="5">
    <source>
        <dbReference type="Proteomes" id="UP001500279"/>
    </source>
</evidence>
<dbReference type="Pfam" id="PF01370">
    <property type="entry name" value="Epimerase"/>
    <property type="match status" value="1"/>
</dbReference>